<sequence length="58" mass="6635">MYLTDLEFDLVRAIRAWQHNPSKDNFRAVHAAFFKAAPLAKATIGRVRPRGRHARTTS</sequence>
<reference evidence="2" key="1">
    <citation type="submission" date="2021-02" db="EMBL/GenBank/DDBJ databases">
        <title>Leucobacter sp. CX169.</title>
        <authorList>
            <person name="Cheng Y."/>
        </authorList>
    </citation>
    <scope>NUCLEOTIDE SEQUENCE [LARGE SCALE GENOMIC DNA]</scope>
    <source>
        <strain evidence="2">JY899</strain>
    </source>
</reference>
<keyword evidence="2" id="KW-1185">Reference proteome</keyword>
<comment type="caution">
    <text evidence="1">The sequence shown here is derived from an EMBL/GenBank/DDBJ whole genome shotgun (WGS) entry which is preliminary data.</text>
</comment>
<dbReference type="EMBL" id="JAFFJS010000001">
    <property type="protein sequence ID" value="MBM9432369.1"/>
    <property type="molecule type" value="Genomic_DNA"/>
</dbReference>
<gene>
    <name evidence="1" type="ORF">JVW63_01405</name>
</gene>
<name>A0ABS2TCK1_9ACTO</name>
<protein>
    <submittedName>
        <fullName evidence="1">Uncharacterized protein</fullName>
    </submittedName>
</protein>
<dbReference type="RefSeq" id="WP_187995943.1">
    <property type="nucleotide sequence ID" value="NZ_JACEXG010000001.1"/>
</dbReference>
<accession>A0ABS2TCK1</accession>
<dbReference type="Proteomes" id="UP000705983">
    <property type="component" value="Unassembled WGS sequence"/>
</dbReference>
<evidence type="ECO:0000313" key="2">
    <source>
        <dbReference type="Proteomes" id="UP000705983"/>
    </source>
</evidence>
<proteinExistence type="predicted"/>
<organism evidence="1 2">
    <name type="scientific">Flaviflexus equikiangi</name>
    <dbReference type="NCBI Taxonomy" id="2758573"/>
    <lineage>
        <taxon>Bacteria</taxon>
        <taxon>Bacillati</taxon>
        <taxon>Actinomycetota</taxon>
        <taxon>Actinomycetes</taxon>
        <taxon>Actinomycetales</taxon>
        <taxon>Actinomycetaceae</taxon>
        <taxon>Flaviflexus</taxon>
    </lineage>
</organism>
<evidence type="ECO:0000313" key="1">
    <source>
        <dbReference type="EMBL" id="MBM9432369.1"/>
    </source>
</evidence>